<dbReference type="RefSeq" id="XP_033528384.1">
    <property type="nucleotide sequence ID" value="XM_033670019.1"/>
</dbReference>
<sequence length="167" mass="18373">MSRESGMTGASIIRRLYAPSNNERPARQGPCYSQRLWMACGSALFAAREPDTATATDREGGRTVSVTSTYFQGSTKATRISTSVRLPSPPHSRSLHQGQIGYTPNEKHLSCFWALVKRRQLVVEMKYDGESARGEDRYQTGSSLGSAFISDKHLVLTQGSDILNPTD</sequence>
<organism evidence="1 2">
    <name type="scientific">Dothidotthia symphoricarpi CBS 119687</name>
    <dbReference type="NCBI Taxonomy" id="1392245"/>
    <lineage>
        <taxon>Eukaryota</taxon>
        <taxon>Fungi</taxon>
        <taxon>Dikarya</taxon>
        <taxon>Ascomycota</taxon>
        <taxon>Pezizomycotina</taxon>
        <taxon>Dothideomycetes</taxon>
        <taxon>Pleosporomycetidae</taxon>
        <taxon>Pleosporales</taxon>
        <taxon>Dothidotthiaceae</taxon>
        <taxon>Dothidotthia</taxon>
    </lineage>
</organism>
<evidence type="ECO:0000313" key="2">
    <source>
        <dbReference type="Proteomes" id="UP000799771"/>
    </source>
</evidence>
<protein>
    <submittedName>
        <fullName evidence="1">Uncharacterized protein</fullName>
    </submittedName>
</protein>
<dbReference type="GeneID" id="54410451"/>
<gene>
    <name evidence="1" type="ORF">P153DRAFT_381169</name>
</gene>
<accession>A0A6A6AT21</accession>
<dbReference type="EMBL" id="ML977498">
    <property type="protein sequence ID" value="KAF2133997.1"/>
    <property type="molecule type" value="Genomic_DNA"/>
</dbReference>
<name>A0A6A6AT21_9PLEO</name>
<dbReference type="Proteomes" id="UP000799771">
    <property type="component" value="Unassembled WGS sequence"/>
</dbReference>
<reference evidence="1" key="1">
    <citation type="journal article" date="2020" name="Stud. Mycol.">
        <title>101 Dothideomycetes genomes: a test case for predicting lifestyles and emergence of pathogens.</title>
        <authorList>
            <person name="Haridas S."/>
            <person name="Albert R."/>
            <person name="Binder M."/>
            <person name="Bloem J."/>
            <person name="Labutti K."/>
            <person name="Salamov A."/>
            <person name="Andreopoulos B."/>
            <person name="Baker S."/>
            <person name="Barry K."/>
            <person name="Bills G."/>
            <person name="Bluhm B."/>
            <person name="Cannon C."/>
            <person name="Castanera R."/>
            <person name="Culley D."/>
            <person name="Daum C."/>
            <person name="Ezra D."/>
            <person name="Gonzalez J."/>
            <person name="Henrissat B."/>
            <person name="Kuo A."/>
            <person name="Liang C."/>
            <person name="Lipzen A."/>
            <person name="Lutzoni F."/>
            <person name="Magnuson J."/>
            <person name="Mondo S."/>
            <person name="Nolan M."/>
            <person name="Ohm R."/>
            <person name="Pangilinan J."/>
            <person name="Park H.-J."/>
            <person name="Ramirez L."/>
            <person name="Alfaro M."/>
            <person name="Sun H."/>
            <person name="Tritt A."/>
            <person name="Yoshinaga Y."/>
            <person name="Zwiers L.-H."/>
            <person name="Turgeon B."/>
            <person name="Goodwin S."/>
            <person name="Spatafora J."/>
            <person name="Crous P."/>
            <person name="Grigoriev I."/>
        </authorList>
    </citation>
    <scope>NUCLEOTIDE SEQUENCE</scope>
    <source>
        <strain evidence="1">CBS 119687</strain>
    </source>
</reference>
<evidence type="ECO:0000313" key="1">
    <source>
        <dbReference type="EMBL" id="KAF2133997.1"/>
    </source>
</evidence>
<dbReference type="AlphaFoldDB" id="A0A6A6AT21"/>
<keyword evidence="2" id="KW-1185">Reference proteome</keyword>
<proteinExistence type="predicted"/>